<dbReference type="PATRIC" id="fig|512565.3.peg.4717"/>
<proteinExistence type="predicted"/>
<dbReference type="AlphaFoldDB" id="I0HAB1"/>
<keyword evidence="2" id="KW-1185">Reference proteome</keyword>
<protein>
    <submittedName>
        <fullName evidence="1">Uncharacterized protein</fullName>
    </submittedName>
</protein>
<organism evidence="1 2">
    <name type="scientific">Actinoplanes missouriensis (strain ATCC 14538 / DSM 43046 / CBS 188.64 / JCM 3121 / NBRC 102363 / NCIMB 12654 / NRRL B-3342 / UNCC 431)</name>
    <dbReference type="NCBI Taxonomy" id="512565"/>
    <lineage>
        <taxon>Bacteria</taxon>
        <taxon>Bacillati</taxon>
        <taxon>Actinomycetota</taxon>
        <taxon>Actinomycetes</taxon>
        <taxon>Micromonosporales</taxon>
        <taxon>Micromonosporaceae</taxon>
        <taxon>Actinoplanes</taxon>
    </lineage>
</organism>
<gene>
    <name evidence="1" type="ordered locus">AMIS_47280</name>
</gene>
<accession>I0HAB1</accession>
<dbReference type="EMBL" id="AP012319">
    <property type="protein sequence ID" value="BAL89948.1"/>
    <property type="molecule type" value="Genomic_DNA"/>
</dbReference>
<dbReference type="Proteomes" id="UP000007882">
    <property type="component" value="Chromosome"/>
</dbReference>
<evidence type="ECO:0000313" key="2">
    <source>
        <dbReference type="Proteomes" id="UP000007882"/>
    </source>
</evidence>
<dbReference type="KEGG" id="ams:AMIS_47280"/>
<evidence type="ECO:0000313" key="1">
    <source>
        <dbReference type="EMBL" id="BAL89948.1"/>
    </source>
</evidence>
<reference evidence="1 2" key="1">
    <citation type="submission" date="2012-02" db="EMBL/GenBank/DDBJ databases">
        <title>Complete genome sequence of Actinoplanes missouriensis 431 (= NBRC 102363).</title>
        <authorList>
            <person name="Ohnishi Y."/>
            <person name="Ishikawa J."/>
            <person name="Sekine M."/>
            <person name="Hosoyama A."/>
            <person name="Harada T."/>
            <person name="Narita H."/>
            <person name="Hata T."/>
            <person name="Konno Y."/>
            <person name="Tutikane K."/>
            <person name="Fujita N."/>
            <person name="Horinouchi S."/>
            <person name="Hayakawa M."/>
        </authorList>
    </citation>
    <scope>NUCLEOTIDE SEQUENCE [LARGE SCALE GENOMIC DNA]</scope>
    <source>
        <strain evidence="2">ATCC 14538 / DSM 43046 / CBS 188.64 / JCM 3121 / NBRC 102363 / NCIMB 12654 / NRRL B-3342 / UNCC 431</strain>
    </source>
</reference>
<dbReference type="HOGENOM" id="CLU_2230706_0_0_11"/>
<sequence length="105" mass="11562">MTAPHWDNAADAHEFASMIKSILSGDNDLWDAVYGTSYRPRGIPDEDADYYHHRVKRMLGIAAGFFLAAAERLAPHEKTSVTAILDAAELRVASHPPPEPQDHPA</sequence>
<name>I0HAB1_ACTM4</name>
<dbReference type="RefSeq" id="WP_014444837.1">
    <property type="nucleotide sequence ID" value="NC_017093.1"/>
</dbReference>
<dbReference type="OrthoDB" id="9850619at2"/>